<keyword evidence="7" id="KW-1003">Cell membrane</keyword>
<dbReference type="InterPro" id="IPR048279">
    <property type="entry name" value="MdtK-like"/>
</dbReference>
<dbReference type="GO" id="GO:0005886">
    <property type="term" value="C:plasma membrane"/>
    <property type="evidence" value="ECO:0007669"/>
    <property type="project" value="UniProtKB-SubCell"/>
</dbReference>
<evidence type="ECO:0000256" key="1">
    <source>
        <dbReference type="ARBA" id="ARBA00003408"/>
    </source>
</evidence>
<feature type="transmembrane region" description="Helical" evidence="13">
    <location>
        <begin position="245"/>
        <end position="274"/>
    </location>
</feature>
<name>A0A9D2SRK9_9FIRM</name>
<feature type="transmembrane region" description="Helical" evidence="13">
    <location>
        <begin position="358"/>
        <end position="378"/>
    </location>
</feature>
<dbReference type="EMBL" id="DWWS01000045">
    <property type="protein sequence ID" value="HJC24617.1"/>
    <property type="molecule type" value="Genomic_DNA"/>
</dbReference>
<feature type="transmembrane region" description="Helical" evidence="13">
    <location>
        <begin position="137"/>
        <end position="161"/>
    </location>
</feature>
<feature type="transmembrane region" description="Helical" evidence="13">
    <location>
        <begin position="419"/>
        <end position="440"/>
    </location>
</feature>
<dbReference type="GO" id="GO:0006811">
    <property type="term" value="P:monoatomic ion transport"/>
    <property type="evidence" value="ECO:0007669"/>
    <property type="project" value="UniProtKB-KW"/>
</dbReference>
<evidence type="ECO:0000256" key="13">
    <source>
        <dbReference type="SAM" id="Phobius"/>
    </source>
</evidence>
<dbReference type="PIRSF" id="PIRSF006603">
    <property type="entry name" value="DinF"/>
    <property type="match status" value="1"/>
</dbReference>
<dbReference type="GO" id="GO:0042910">
    <property type="term" value="F:xenobiotic transmembrane transporter activity"/>
    <property type="evidence" value="ECO:0007669"/>
    <property type="project" value="InterPro"/>
</dbReference>
<evidence type="ECO:0000256" key="10">
    <source>
        <dbReference type="ARBA" id="ARBA00023065"/>
    </source>
</evidence>
<dbReference type="GO" id="GO:0015297">
    <property type="term" value="F:antiporter activity"/>
    <property type="evidence" value="ECO:0007669"/>
    <property type="project" value="UniProtKB-KW"/>
</dbReference>
<evidence type="ECO:0000256" key="3">
    <source>
        <dbReference type="ARBA" id="ARBA00010199"/>
    </source>
</evidence>
<organism evidence="14 15">
    <name type="scientific">Candidatus Eisenbergiella merdavium</name>
    <dbReference type="NCBI Taxonomy" id="2838551"/>
    <lineage>
        <taxon>Bacteria</taxon>
        <taxon>Bacillati</taxon>
        <taxon>Bacillota</taxon>
        <taxon>Clostridia</taxon>
        <taxon>Lachnospirales</taxon>
        <taxon>Lachnospiraceae</taxon>
        <taxon>Eisenbergiella</taxon>
    </lineage>
</organism>
<dbReference type="InterPro" id="IPR002528">
    <property type="entry name" value="MATE_fam"/>
</dbReference>
<keyword evidence="11 13" id="KW-0472">Membrane</keyword>
<proteinExistence type="inferred from homology"/>
<evidence type="ECO:0000256" key="9">
    <source>
        <dbReference type="ARBA" id="ARBA00022989"/>
    </source>
</evidence>
<feature type="transmembrane region" description="Helical" evidence="13">
    <location>
        <begin position="319"/>
        <end position="346"/>
    </location>
</feature>
<reference evidence="14" key="2">
    <citation type="submission" date="2021-04" db="EMBL/GenBank/DDBJ databases">
        <authorList>
            <person name="Gilroy R."/>
        </authorList>
    </citation>
    <scope>NUCLEOTIDE SEQUENCE</scope>
    <source>
        <strain evidence="14">USAMLcec2-132</strain>
    </source>
</reference>
<comment type="function">
    <text evidence="1">Multidrug efflux pump.</text>
</comment>
<feature type="transmembrane region" description="Helical" evidence="13">
    <location>
        <begin position="201"/>
        <end position="224"/>
    </location>
</feature>
<evidence type="ECO:0000313" key="15">
    <source>
        <dbReference type="Proteomes" id="UP000823891"/>
    </source>
</evidence>
<feature type="transmembrane region" description="Helical" evidence="13">
    <location>
        <begin position="390"/>
        <end position="413"/>
    </location>
</feature>
<evidence type="ECO:0000256" key="5">
    <source>
        <dbReference type="ARBA" id="ARBA00022448"/>
    </source>
</evidence>
<keyword evidence="9 13" id="KW-1133">Transmembrane helix</keyword>
<keyword evidence="6" id="KW-0050">Antiport</keyword>
<protein>
    <recommendedName>
        <fullName evidence="4">Probable multidrug resistance protein NorM</fullName>
    </recommendedName>
    <alternativeName>
        <fullName evidence="12">Multidrug-efflux transporter</fullName>
    </alternativeName>
</protein>
<feature type="transmembrane region" description="Helical" evidence="13">
    <location>
        <begin position="41"/>
        <end position="60"/>
    </location>
</feature>
<dbReference type="CDD" id="cd13138">
    <property type="entry name" value="MATE_yoeA_like"/>
    <property type="match status" value="1"/>
</dbReference>
<dbReference type="AlphaFoldDB" id="A0A9D2SRK9"/>
<feature type="transmembrane region" description="Helical" evidence="13">
    <location>
        <begin position="95"/>
        <end position="117"/>
    </location>
</feature>
<feature type="transmembrane region" description="Helical" evidence="13">
    <location>
        <begin position="280"/>
        <end position="298"/>
    </location>
</feature>
<gene>
    <name evidence="14" type="ORF">H9761_13035</name>
</gene>
<dbReference type="PANTHER" id="PTHR43298">
    <property type="entry name" value="MULTIDRUG RESISTANCE PROTEIN NORM-RELATED"/>
    <property type="match status" value="1"/>
</dbReference>
<sequence>MAARTQSMTEGKPLKLIVAFSLPLMLGNVFQQLYTVVDTMVVGQALGVGALAALGAADWLNWMVLGTIQGFTQGFSIRMSHEFGAGMYDKLRKTVANSILLAILSSIVLLALSQAAARPVLTLLQTPEAIIGDSMTYLRIMFAGIPVVMAYNILASILRALGDGKTPLYAMVMAALINVGLDLLFVLGFHWGIAGAAGATVIAQVCSGLFCLFSILKIPVLAFTKEDFRIGGRLCLHLMKLGLPMAFQNAIISVGGMIVQFVVNGFGVLFIAGFTATNKLYGILEVAATSYGYAMVTYTGQNLGAGKIDRISKGTRAALATAVVTSAVIAAAMLLFGRVILGWFISGSPEDVAATLEIAYHYLAIMSVFLPVLYVLHVTRSCLQGMGNTLLPMLSGVAEFVMRTGTAMLLPLFFGSEGIFYAEILAWFGADVILVTSYIVQMRKLKGAAGD</sequence>
<dbReference type="PANTHER" id="PTHR43298:SF2">
    <property type="entry name" value="FMN_FAD EXPORTER YEEO-RELATED"/>
    <property type="match status" value="1"/>
</dbReference>
<evidence type="ECO:0000256" key="11">
    <source>
        <dbReference type="ARBA" id="ARBA00023136"/>
    </source>
</evidence>
<evidence type="ECO:0000256" key="4">
    <source>
        <dbReference type="ARBA" id="ARBA00020268"/>
    </source>
</evidence>
<dbReference type="Pfam" id="PF01554">
    <property type="entry name" value="MatE"/>
    <property type="match status" value="2"/>
</dbReference>
<keyword evidence="10" id="KW-0406">Ion transport</keyword>
<comment type="similarity">
    <text evidence="3">Belongs to the multi antimicrobial extrusion (MATE) (TC 2.A.66.1) family.</text>
</comment>
<evidence type="ECO:0000313" key="14">
    <source>
        <dbReference type="EMBL" id="HJC24617.1"/>
    </source>
</evidence>
<keyword evidence="8 13" id="KW-0812">Transmembrane</keyword>
<dbReference type="InterPro" id="IPR050222">
    <property type="entry name" value="MATE_MdtK"/>
</dbReference>
<evidence type="ECO:0000256" key="8">
    <source>
        <dbReference type="ARBA" id="ARBA00022692"/>
    </source>
</evidence>
<feature type="transmembrane region" description="Helical" evidence="13">
    <location>
        <begin position="168"/>
        <end position="189"/>
    </location>
</feature>
<accession>A0A9D2SRK9</accession>
<evidence type="ECO:0000256" key="7">
    <source>
        <dbReference type="ARBA" id="ARBA00022475"/>
    </source>
</evidence>
<comment type="subcellular location">
    <subcellularLocation>
        <location evidence="2">Cell membrane</location>
        <topology evidence="2">Multi-pass membrane protein</topology>
    </subcellularLocation>
</comment>
<evidence type="ECO:0000256" key="6">
    <source>
        <dbReference type="ARBA" id="ARBA00022449"/>
    </source>
</evidence>
<reference evidence="14" key="1">
    <citation type="journal article" date="2021" name="PeerJ">
        <title>Extensive microbial diversity within the chicken gut microbiome revealed by metagenomics and culture.</title>
        <authorList>
            <person name="Gilroy R."/>
            <person name="Ravi A."/>
            <person name="Getino M."/>
            <person name="Pursley I."/>
            <person name="Horton D.L."/>
            <person name="Alikhan N.F."/>
            <person name="Baker D."/>
            <person name="Gharbi K."/>
            <person name="Hall N."/>
            <person name="Watson M."/>
            <person name="Adriaenssens E.M."/>
            <person name="Foster-Nyarko E."/>
            <person name="Jarju S."/>
            <person name="Secka A."/>
            <person name="Antonio M."/>
            <person name="Oren A."/>
            <person name="Chaudhuri R.R."/>
            <person name="La Ragione R."/>
            <person name="Hildebrand F."/>
            <person name="Pallen M.J."/>
        </authorList>
    </citation>
    <scope>NUCLEOTIDE SEQUENCE</scope>
    <source>
        <strain evidence="14">USAMLcec2-132</strain>
    </source>
</reference>
<keyword evidence="5" id="KW-0813">Transport</keyword>
<evidence type="ECO:0000256" key="2">
    <source>
        <dbReference type="ARBA" id="ARBA00004651"/>
    </source>
</evidence>
<comment type="caution">
    <text evidence="14">The sequence shown here is derived from an EMBL/GenBank/DDBJ whole genome shotgun (WGS) entry which is preliminary data.</text>
</comment>
<dbReference type="NCBIfam" id="TIGR00797">
    <property type="entry name" value="matE"/>
    <property type="match status" value="1"/>
</dbReference>
<dbReference type="Proteomes" id="UP000823891">
    <property type="component" value="Unassembled WGS sequence"/>
</dbReference>
<evidence type="ECO:0000256" key="12">
    <source>
        <dbReference type="ARBA" id="ARBA00031636"/>
    </source>
</evidence>